<evidence type="ECO:0000313" key="3">
    <source>
        <dbReference type="EMBL" id="KAF2620443.1"/>
    </source>
</evidence>
<sequence length="92" mass="9946">MCSLGRIGVITSLRTSGFPCDLRVQIQQGPDRISGSKGTPRTHTRPQGPISKTSGFQLDPQIYHRISGFLHRLRAPVMIPGSIEGPLGPKAI</sequence>
<reference evidence="2" key="1">
    <citation type="submission" date="2019-12" db="EMBL/GenBank/DDBJ databases">
        <title>Genome sequencing and annotation of Brassica cretica.</title>
        <authorList>
            <person name="Studholme D.J."/>
            <person name="Sarris P.F."/>
        </authorList>
    </citation>
    <scope>NUCLEOTIDE SEQUENCE</scope>
    <source>
        <strain evidence="3">PFS-001/15</strain>
        <strain evidence="2">PFS-102/07</strain>
        <tissue evidence="2">Leaf</tissue>
    </source>
</reference>
<evidence type="ECO:0000256" key="1">
    <source>
        <dbReference type="SAM" id="MobiDB-lite"/>
    </source>
</evidence>
<comment type="caution">
    <text evidence="2">The sequence shown here is derived from an EMBL/GenBank/DDBJ whole genome shotgun (WGS) entry which is preliminary data.</text>
</comment>
<dbReference type="EMBL" id="QGKW02000007">
    <property type="protein sequence ID" value="KAF2620443.1"/>
    <property type="molecule type" value="Genomic_DNA"/>
</dbReference>
<evidence type="ECO:0000313" key="2">
    <source>
        <dbReference type="EMBL" id="KAF2589188.1"/>
    </source>
</evidence>
<dbReference type="EMBL" id="QGKY02000190">
    <property type="protein sequence ID" value="KAF2589188.1"/>
    <property type="molecule type" value="Genomic_DNA"/>
</dbReference>
<feature type="region of interest" description="Disordered" evidence="1">
    <location>
        <begin position="27"/>
        <end position="56"/>
    </location>
</feature>
<dbReference type="AlphaFoldDB" id="A0A8S9K699"/>
<organism evidence="2">
    <name type="scientific">Brassica cretica</name>
    <name type="common">Mustard</name>
    <dbReference type="NCBI Taxonomy" id="69181"/>
    <lineage>
        <taxon>Eukaryota</taxon>
        <taxon>Viridiplantae</taxon>
        <taxon>Streptophyta</taxon>
        <taxon>Embryophyta</taxon>
        <taxon>Tracheophyta</taxon>
        <taxon>Spermatophyta</taxon>
        <taxon>Magnoliopsida</taxon>
        <taxon>eudicotyledons</taxon>
        <taxon>Gunneridae</taxon>
        <taxon>Pentapetalae</taxon>
        <taxon>rosids</taxon>
        <taxon>malvids</taxon>
        <taxon>Brassicales</taxon>
        <taxon>Brassicaceae</taxon>
        <taxon>Brassiceae</taxon>
        <taxon>Brassica</taxon>
    </lineage>
</organism>
<protein>
    <submittedName>
        <fullName evidence="2">Uncharacterized protein</fullName>
    </submittedName>
</protein>
<accession>A0A8S9K699</accession>
<proteinExistence type="predicted"/>
<name>A0A8S9K699_BRACR</name>
<gene>
    <name evidence="3" type="ORF">F2Q68_00039145</name>
    <name evidence="2" type="ORF">F2Q70_00038514</name>
</gene>
<dbReference type="Proteomes" id="UP000712281">
    <property type="component" value="Unassembled WGS sequence"/>
</dbReference>